<name>A1WTB8_HALHL</name>
<proteinExistence type="predicted"/>
<reference evidence="3" key="1">
    <citation type="submission" date="2006-12" db="EMBL/GenBank/DDBJ databases">
        <title>Complete sequence of Halorhodospira halophila SL1.</title>
        <authorList>
            <consortium name="US DOE Joint Genome Institute"/>
            <person name="Copeland A."/>
            <person name="Lucas S."/>
            <person name="Lapidus A."/>
            <person name="Barry K."/>
            <person name="Detter J.C."/>
            <person name="Glavina del Rio T."/>
            <person name="Hammon N."/>
            <person name="Israni S."/>
            <person name="Dalin E."/>
            <person name="Tice H."/>
            <person name="Pitluck S."/>
            <person name="Saunders E."/>
            <person name="Brettin T."/>
            <person name="Bruce D."/>
            <person name="Han C."/>
            <person name="Tapia R."/>
            <person name="Schmutz J."/>
            <person name="Larimer F."/>
            <person name="Land M."/>
            <person name="Hauser L."/>
            <person name="Kyrpides N."/>
            <person name="Mikhailova N."/>
            <person name="Hoff W."/>
            <person name="Richardson P."/>
        </authorList>
    </citation>
    <scope>NUCLEOTIDE SEQUENCE [LARGE SCALE GENOMIC DNA]</scope>
    <source>
        <strain evidence="3">DSM 244 / SL1</strain>
    </source>
</reference>
<dbReference type="EMBL" id="CP000544">
    <property type="protein sequence ID" value="ABM60930.1"/>
    <property type="molecule type" value="Genomic_DNA"/>
</dbReference>
<keyword evidence="3" id="KW-1185">Reference proteome</keyword>
<dbReference type="SUPFAM" id="SSF56281">
    <property type="entry name" value="Metallo-hydrolase/oxidoreductase"/>
    <property type="match status" value="1"/>
</dbReference>
<reference evidence="2 3" key="2">
    <citation type="journal article" date="2013" name="Stand. Genomic Sci.">
        <title>Complete genome sequence of Halorhodospira halophila SL1.</title>
        <authorList>
            <person name="Challacombe J.F."/>
            <person name="Majid S."/>
            <person name="Deole R."/>
            <person name="Brettin T.S."/>
            <person name="Bruce D."/>
            <person name="Delano S.F."/>
            <person name="Detter J.C."/>
            <person name="Gleasner C.D."/>
            <person name="Han C.S."/>
            <person name="Misra M."/>
            <person name="Reitenga K.G."/>
            <person name="Mikhailova N."/>
            <person name="Woyke T."/>
            <person name="Pitluck S."/>
            <person name="Nolan M."/>
            <person name="Land M.L."/>
            <person name="Saunders E."/>
            <person name="Tapia R."/>
            <person name="Lapidus A."/>
            <person name="Ivanova N."/>
            <person name="Hoff W.D."/>
        </authorList>
    </citation>
    <scope>NUCLEOTIDE SEQUENCE [LARGE SCALE GENOMIC DNA]</scope>
    <source>
        <strain evidence="3">DSM 244 / SL1</strain>
    </source>
</reference>
<dbReference type="CDD" id="cd07726">
    <property type="entry name" value="ST1585-like_MBL-fold"/>
    <property type="match status" value="1"/>
</dbReference>
<dbReference type="InterPro" id="IPR036866">
    <property type="entry name" value="RibonucZ/Hydroxyglut_hydro"/>
</dbReference>
<evidence type="ECO:0000313" key="2">
    <source>
        <dbReference type="EMBL" id="ABM60930.1"/>
    </source>
</evidence>
<dbReference type="RefSeq" id="WP_011812953.1">
    <property type="nucleotide sequence ID" value="NC_008789.1"/>
</dbReference>
<organism evidence="2 3">
    <name type="scientific">Halorhodospira halophila (strain DSM 244 / SL1)</name>
    <name type="common">Ectothiorhodospira halophila (strain DSM 244 / SL1)</name>
    <dbReference type="NCBI Taxonomy" id="349124"/>
    <lineage>
        <taxon>Bacteria</taxon>
        <taxon>Pseudomonadati</taxon>
        <taxon>Pseudomonadota</taxon>
        <taxon>Gammaproteobacteria</taxon>
        <taxon>Chromatiales</taxon>
        <taxon>Ectothiorhodospiraceae</taxon>
        <taxon>Halorhodospira</taxon>
    </lineage>
</organism>
<gene>
    <name evidence="2" type="ordered locus">Hhal_0136</name>
</gene>
<evidence type="ECO:0000313" key="3">
    <source>
        <dbReference type="Proteomes" id="UP000000647"/>
    </source>
</evidence>
<accession>A1WTB8</accession>
<dbReference type="InterPro" id="IPR001279">
    <property type="entry name" value="Metallo-B-lactamas"/>
</dbReference>
<dbReference type="Pfam" id="PF00753">
    <property type="entry name" value="Lactamase_B"/>
    <property type="match status" value="1"/>
</dbReference>
<dbReference type="PANTHER" id="PTHR42951">
    <property type="entry name" value="METALLO-BETA-LACTAMASE DOMAIN-CONTAINING"/>
    <property type="match status" value="1"/>
</dbReference>
<evidence type="ECO:0000259" key="1">
    <source>
        <dbReference type="SMART" id="SM00849"/>
    </source>
</evidence>
<dbReference type="InterPro" id="IPR050855">
    <property type="entry name" value="NDM-1-like"/>
</dbReference>
<dbReference type="InterPro" id="IPR037482">
    <property type="entry name" value="ST1585_MBL-fold"/>
</dbReference>
<protein>
    <submittedName>
        <fullName evidence="2">Beta-lactamase domain protein</fullName>
    </submittedName>
</protein>
<dbReference type="Proteomes" id="UP000000647">
    <property type="component" value="Chromosome"/>
</dbReference>
<dbReference type="KEGG" id="hha:Hhal_0136"/>
<feature type="domain" description="Metallo-beta-lactamase" evidence="1">
    <location>
        <begin position="25"/>
        <end position="220"/>
    </location>
</feature>
<dbReference type="STRING" id="349124.Hhal_0136"/>
<dbReference type="PANTHER" id="PTHR42951:SF22">
    <property type="entry name" value="METALLO BETA-LACTAMASE SUPERFAMILY LIPOPROTEIN"/>
    <property type="match status" value="1"/>
</dbReference>
<dbReference type="Gene3D" id="3.60.15.10">
    <property type="entry name" value="Ribonuclease Z/Hydroxyacylglutathione hydrolase-like"/>
    <property type="match status" value="1"/>
</dbReference>
<dbReference type="SMART" id="SM00849">
    <property type="entry name" value="Lactamase_B"/>
    <property type="match status" value="1"/>
</dbReference>
<dbReference type="eggNOG" id="COG0491">
    <property type="taxonomic scope" value="Bacteria"/>
</dbReference>
<dbReference type="AlphaFoldDB" id="A1WTB8"/>
<dbReference type="HOGENOM" id="CLU_061385_1_0_6"/>
<sequence>MDSLRSRTGVSVEAIDLHFQGKPGRIASFLIRHQGGAMLIESGPGSTIGGLELELRRRGLAPGDITHLLLTHIHLDHAGAAGWLARQGARVYVHPRGAPHLIDPSRLLESAARIYGDDMDRLWGECLPVPEEQITTLEDGDEVAVGGIGVVALDTPGHAEHHLAFQLDDICFTGDVAGVRMPHSGVVVPPAPPPEFAPERWRRSLAHIAAQQPEYLALTHFGLFLDPAEHLAALRRGLRAVCHWADENVPRAADVTDLQARYTDWLEAWALEQGLDAADWPGHQAINPAWMSALGLRRYWKQKQG</sequence>